<keyword evidence="2" id="KW-1185">Reference proteome</keyword>
<gene>
    <name evidence="1" type="ORF">V8G54_005575</name>
</gene>
<organism evidence="1 2">
    <name type="scientific">Vigna mungo</name>
    <name type="common">Black gram</name>
    <name type="synonym">Phaseolus mungo</name>
    <dbReference type="NCBI Taxonomy" id="3915"/>
    <lineage>
        <taxon>Eukaryota</taxon>
        <taxon>Viridiplantae</taxon>
        <taxon>Streptophyta</taxon>
        <taxon>Embryophyta</taxon>
        <taxon>Tracheophyta</taxon>
        <taxon>Spermatophyta</taxon>
        <taxon>Magnoliopsida</taxon>
        <taxon>eudicotyledons</taxon>
        <taxon>Gunneridae</taxon>
        <taxon>Pentapetalae</taxon>
        <taxon>rosids</taxon>
        <taxon>fabids</taxon>
        <taxon>Fabales</taxon>
        <taxon>Fabaceae</taxon>
        <taxon>Papilionoideae</taxon>
        <taxon>50 kb inversion clade</taxon>
        <taxon>NPAAA clade</taxon>
        <taxon>indigoferoid/millettioid clade</taxon>
        <taxon>Phaseoleae</taxon>
        <taxon>Vigna</taxon>
    </lineage>
</organism>
<dbReference type="GO" id="GO:0009507">
    <property type="term" value="C:chloroplast"/>
    <property type="evidence" value="ECO:0007669"/>
    <property type="project" value="TreeGrafter"/>
</dbReference>
<dbReference type="PANTHER" id="PTHR33415:SF15">
    <property type="entry name" value="PROTEIN DCL HOMOLOG, CHLOROPLASTIC"/>
    <property type="match status" value="1"/>
</dbReference>
<reference evidence="1 2" key="1">
    <citation type="journal article" date="2023" name="Life. Sci Alliance">
        <title>Evolutionary insights into 3D genome organization and epigenetic landscape of Vigna mungo.</title>
        <authorList>
            <person name="Junaid A."/>
            <person name="Singh B."/>
            <person name="Bhatia S."/>
        </authorList>
    </citation>
    <scope>NUCLEOTIDE SEQUENCE [LARGE SCALE GENOMIC DNA]</scope>
    <source>
        <strain evidence="1">Urdbean</strain>
    </source>
</reference>
<sequence>MALPSLLPKTAPHLLSLTNPFSSSPSTLIVPFRFHFFSHLPPLSLLKAASSAGDSLRSKPLMSQRRGILEEHGSQAFEEEDDDKWIDWEDQILEDTVPLVGFVRMILHSGQYESGDRLSEEHEKTIIEKLLPFHPEFEQKIGCGVDYITLNCGFSVDVRQWGAFIAFAASITFIVLDVRQCGSATDKFFQDFHTKLVLIFPIGYHPDFERSRCLFIVRQDGQVVDFSYWKCIKGLIRKNYPLYADTFILRHFRKKSRNL</sequence>
<evidence type="ECO:0000313" key="2">
    <source>
        <dbReference type="Proteomes" id="UP001374535"/>
    </source>
</evidence>
<evidence type="ECO:0000313" key="1">
    <source>
        <dbReference type="EMBL" id="WVZ18253.1"/>
    </source>
</evidence>
<dbReference type="Pfam" id="PF11523">
    <property type="entry name" value="DUF3223"/>
    <property type="match status" value="2"/>
</dbReference>
<name>A0AAQ3NYV8_VIGMU</name>
<dbReference type="Proteomes" id="UP001374535">
    <property type="component" value="Chromosome 2"/>
</dbReference>
<dbReference type="GO" id="GO:0009658">
    <property type="term" value="P:chloroplast organization"/>
    <property type="evidence" value="ECO:0007669"/>
    <property type="project" value="TreeGrafter"/>
</dbReference>
<dbReference type="EMBL" id="CP144699">
    <property type="protein sequence ID" value="WVZ18253.1"/>
    <property type="molecule type" value="Genomic_DNA"/>
</dbReference>
<proteinExistence type="predicted"/>
<protein>
    <recommendedName>
        <fullName evidence="3">Protein DCL, chloroplastic</fullName>
    </recommendedName>
</protein>
<dbReference type="Gene3D" id="3.10.450.40">
    <property type="match status" value="1"/>
</dbReference>
<dbReference type="AlphaFoldDB" id="A0AAQ3NYV8"/>
<dbReference type="PANTHER" id="PTHR33415">
    <property type="entry name" value="PROTEIN EMBRYO DEFECTIVE 514"/>
    <property type="match status" value="1"/>
</dbReference>
<dbReference type="GO" id="GO:1901259">
    <property type="term" value="P:chloroplast rRNA processing"/>
    <property type="evidence" value="ECO:0007669"/>
    <property type="project" value="TreeGrafter"/>
</dbReference>
<dbReference type="InterPro" id="IPR044673">
    <property type="entry name" value="DCL-like"/>
</dbReference>
<accession>A0AAQ3NYV8</accession>
<evidence type="ECO:0008006" key="3">
    <source>
        <dbReference type="Google" id="ProtNLM"/>
    </source>
</evidence>